<dbReference type="OrthoDB" id="7409377at2"/>
<proteinExistence type="predicted"/>
<dbReference type="EMBL" id="VFML01000002">
    <property type="protein sequence ID" value="TQI94287.1"/>
    <property type="molecule type" value="Genomic_DNA"/>
</dbReference>
<dbReference type="AlphaFoldDB" id="A0A542CTX6"/>
<dbReference type="Proteomes" id="UP000320876">
    <property type="component" value="Unassembled WGS sequence"/>
</dbReference>
<reference evidence="1 2" key="1">
    <citation type="submission" date="2019-06" db="EMBL/GenBank/DDBJ databases">
        <title>Sequencing the genomes of 1000 actinobacteria strains.</title>
        <authorList>
            <person name="Klenk H.-P."/>
        </authorList>
    </citation>
    <scope>NUCLEOTIDE SEQUENCE [LARGE SCALE GENOMIC DNA]</scope>
    <source>
        <strain evidence="1 2">DSM 45679</strain>
    </source>
</reference>
<organism evidence="1 2">
    <name type="scientific">Amycolatopsis cihanbeyliensis</name>
    <dbReference type="NCBI Taxonomy" id="1128664"/>
    <lineage>
        <taxon>Bacteria</taxon>
        <taxon>Bacillati</taxon>
        <taxon>Actinomycetota</taxon>
        <taxon>Actinomycetes</taxon>
        <taxon>Pseudonocardiales</taxon>
        <taxon>Pseudonocardiaceae</taxon>
        <taxon>Amycolatopsis</taxon>
    </lineage>
</organism>
<evidence type="ECO:0000313" key="2">
    <source>
        <dbReference type="Proteomes" id="UP000320876"/>
    </source>
</evidence>
<gene>
    <name evidence="1" type="ORF">FB471_6449</name>
</gene>
<accession>A0A542CTX6</accession>
<dbReference type="RefSeq" id="WP_142003535.1">
    <property type="nucleotide sequence ID" value="NZ_VFML01000002.1"/>
</dbReference>
<evidence type="ECO:0000313" key="1">
    <source>
        <dbReference type="EMBL" id="TQI94287.1"/>
    </source>
</evidence>
<dbReference type="Pfam" id="PF11390">
    <property type="entry name" value="FdsD"/>
    <property type="match status" value="1"/>
</dbReference>
<comment type="caution">
    <text evidence="1">The sequence shown here is derived from an EMBL/GenBank/DDBJ whole genome shotgun (WGS) entry which is preliminary data.</text>
</comment>
<sequence length="78" mass="8765">MTATVPPPIRLANDVAAQFHHQPPEQAARAITTHIRSFWEPRMLADLLRYGESDPAALDPLALAAVRLLRQVWYPPAR</sequence>
<protein>
    <submittedName>
        <fullName evidence="1">NADH-dependent formate dehydrogenase delta subunit FdsD</fullName>
    </submittedName>
</protein>
<dbReference type="InterPro" id="IPR021074">
    <property type="entry name" value="Formate_DH_dsu"/>
</dbReference>
<name>A0A542CTX6_AMYCI</name>
<keyword evidence="2" id="KW-1185">Reference proteome</keyword>